<dbReference type="EMBL" id="MU005573">
    <property type="protein sequence ID" value="KAF2688863.1"/>
    <property type="molecule type" value="Genomic_DNA"/>
</dbReference>
<feature type="compositionally biased region" description="Basic residues" evidence="1">
    <location>
        <begin position="100"/>
        <end position="111"/>
    </location>
</feature>
<protein>
    <submittedName>
        <fullName evidence="2">Uncharacterized protein</fullName>
    </submittedName>
</protein>
<feature type="compositionally biased region" description="Low complexity" evidence="1">
    <location>
        <begin position="658"/>
        <end position="676"/>
    </location>
</feature>
<organism evidence="2 3">
    <name type="scientific">Lentithecium fluviatile CBS 122367</name>
    <dbReference type="NCBI Taxonomy" id="1168545"/>
    <lineage>
        <taxon>Eukaryota</taxon>
        <taxon>Fungi</taxon>
        <taxon>Dikarya</taxon>
        <taxon>Ascomycota</taxon>
        <taxon>Pezizomycotina</taxon>
        <taxon>Dothideomycetes</taxon>
        <taxon>Pleosporomycetidae</taxon>
        <taxon>Pleosporales</taxon>
        <taxon>Massarineae</taxon>
        <taxon>Lentitheciaceae</taxon>
        <taxon>Lentithecium</taxon>
    </lineage>
</organism>
<feature type="region of interest" description="Disordered" evidence="1">
    <location>
        <begin position="214"/>
        <end position="233"/>
    </location>
</feature>
<evidence type="ECO:0000256" key="1">
    <source>
        <dbReference type="SAM" id="MobiDB-lite"/>
    </source>
</evidence>
<proteinExistence type="predicted"/>
<dbReference type="OrthoDB" id="3791417at2759"/>
<feature type="region of interest" description="Disordered" evidence="1">
    <location>
        <begin position="558"/>
        <end position="618"/>
    </location>
</feature>
<dbReference type="Proteomes" id="UP000799291">
    <property type="component" value="Unassembled WGS sequence"/>
</dbReference>
<feature type="region of interest" description="Disordered" evidence="1">
    <location>
        <begin position="90"/>
        <end position="128"/>
    </location>
</feature>
<feature type="compositionally biased region" description="Polar residues" evidence="1">
    <location>
        <begin position="499"/>
        <end position="509"/>
    </location>
</feature>
<feature type="compositionally biased region" description="Polar residues" evidence="1">
    <location>
        <begin position="597"/>
        <end position="610"/>
    </location>
</feature>
<feature type="compositionally biased region" description="Low complexity" evidence="1">
    <location>
        <begin position="284"/>
        <end position="298"/>
    </location>
</feature>
<reference evidence="2" key="1">
    <citation type="journal article" date="2020" name="Stud. Mycol.">
        <title>101 Dothideomycetes genomes: a test case for predicting lifestyles and emergence of pathogens.</title>
        <authorList>
            <person name="Haridas S."/>
            <person name="Albert R."/>
            <person name="Binder M."/>
            <person name="Bloem J."/>
            <person name="Labutti K."/>
            <person name="Salamov A."/>
            <person name="Andreopoulos B."/>
            <person name="Baker S."/>
            <person name="Barry K."/>
            <person name="Bills G."/>
            <person name="Bluhm B."/>
            <person name="Cannon C."/>
            <person name="Castanera R."/>
            <person name="Culley D."/>
            <person name="Daum C."/>
            <person name="Ezra D."/>
            <person name="Gonzalez J."/>
            <person name="Henrissat B."/>
            <person name="Kuo A."/>
            <person name="Liang C."/>
            <person name="Lipzen A."/>
            <person name="Lutzoni F."/>
            <person name="Magnuson J."/>
            <person name="Mondo S."/>
            <person name="Nolan M."/>
            <person name="Ohm R."/>
            <person name="Pangilinan J."/>
            <person name="Park H.-J."/>
            <person name="Ramirez L."/>
            <person name="Alfaro M."/>
            <person name="Sun H."/>
            <person name="Tritt A."/>
            <person name="Yoshinaga Y."/>
            <person name="Zwiers L.-H."/>
            <person name="Turgeon B."/>
            <person name="Goodwin S."/>
            <person name="Spatafora J."/>
            <person name="Crous P."/>
            <person name="Grigoriev I."/>
        </authorList>
    </citation>
    <scope>NUCLEOTIDE SEQUENCE</scope>
    <source>
        <strain evidence="2">CBS 122367</strain>
    </source>
</reference>
<evidence type="ECO:0000313" key="2">
    <source>
        <dbReference type="EMBL" id="KAF2688863.1"/>
    </source>
</evidence>
<name>A0A6G1JFE8_9PLEO</name>
<accession>A0A6G1JFE8</accession>
<keyword evidence="3" id="KW-1185">Reference proteome</keyword>
<sequence>MPLGPASASLYITPRPLPQRRQSSYSRYKIIPYPSPSTTSILHTSCSSLTTDSRFGEAPRLRPSPSNSRQKRSIQKRFRKFFTMSFAFCRGRQPTPNAPKRQRSKLRRASGPRKIGAPTDLKINPMPNPGEPGFQNRYGGVVKINETAHGVTARQDLVPIEEVQKLRPISLSFLTARDSDPTALGNICGIMDAITGSSRAASVYSADGRTKEIAERPPMPTREAPRPPRDNVIHGARELRPSLAIVIPESARAKVALDPEHPVRQDLEQRYSNRRAIYISHPESSSAKQSSSSSSKSAPAVIQATGATAKVAQEDPSPLDPHAVELYQGYQRTGEIYYCIPESALDENNKYTWQHCSSLLNAYIHGVALNDVEFADRVMDILDQQIARGVCVDPDTIRHLFTSYSTPEQLKLFVVNRCVDSGAKNFRREQTRRLPKLYLLTVLETVMERLASGLRPHSSLFTACEYHLHGNSRRCYKMVKAARKREMEAEKQKGRVRRWSNTVESSNAEVSERESDISIGTAEVVRLVKVHGKSADNLTINSSADSFKTVGEIEIKRKKSGASRVLRKGEGTSPDSSEPEEDPSRHDPSPSVRPTVISVQTRLGSENTDMPTVGDESKEANSAAVMIMNDEASDPATLISTKSHISSRERMLTDGMDSGRPSLRSQHSSSSDTSVYTTTETTLDTIPSLEFPSSVLETLPGGGDAMSSVMTRRVASEVSLFEVFALPGAFPSSVIVT</sequence>
<feature type="compositionally biased region" description="Basic and acidic residues" evidence="1">
    <location>
        <begin position="223"/>
        <end position="233"/>
    </location>
</feature>
<feature type="region of interest" description="Disordered" evidence="1">
    <location>
        <begin position="488"/>
        <end position="512"/>
    </location>
</feature>
<feature type="region of interest" description="Disordered" evidence="1">
    <location>
        <begin position="281"/>
        <end position="301"/>
    </location>
</feature>
<feature type="region of interest" description="Disordered" evidence="1">
    <location>
        <begin position="51"/>
        <end position="73"/>
    </location>
</feature>
<dbReference type="AlphaFoldDB" id="A0A6G1JFE8"/>
<evidence type="ECO:0000313" key="3">
    <source>
        <dbReference type="Proteomes" id="UP000799291"/>
    </source>
</evidence>
<feature type="region of interest" description="Disordered" evidence="1">
    <location>
        <begin position="655"/>
        <end position="676"/>
    </location>
</feature>
<gene>
    <name evidence="2" type="ORF">K458DRAFT_400976</name>
</gene>